<dbReference type="Gene3D" id="3.40.50.1820">
    <property type="entry name" value="alpha/beta hydrolase"/>
    <property type="match status" value="1"/>
</dbReference>
<proteinExistence type="predicted"/>
<comment type="caution">
    <text evidence="3">The sequence shown here is derived from an EMBL/GenBank/DDBJ whole genome shotgun (WGS) entry which is preliminary data.</text>
</comment>
<keyword evidence="1" id="KW-0732">Signal</keyword>
<organism evidence="3 4">
    <name type="scientific">Luteimonas galliterrae</name>
    <dbReference type="NCBI Taxonomy" id="2940486"/>
    <lineage>
        <taxon>Bacteria</taxon>
        <taxon>Pseudomonadati</taxon>
        <taxon>Pseudomonadota</taxon>
        <taxon>Gammaproteobacteria</taxon>
        <taxon>Lysobacterales</taxon>
        <taxon>Lysobacteraceae</taxon>
        <taxon>Luteimonas</taxon>
    </lineage>
</organism>
<dbReference type="SUPFAM" id="SSF53474">
    <property type="entry name" value="alpha/beta-Hydrolases"/>
    <property type="match status" value="1"/>
</dbReference>
<dbReference type="InterPro" id="IPR001375">
    <property type="entry name" value="Peptidase_S9_cat"/>
</dbReference>
<accession>A0ABT0MK55</accession>
<evidence type="ECO:0000313" key="3">
    <source>
        <dbReference type="EMBL" id="MCL1635264.1"/>
    </source>
</evidence>
<protein>
    <submittedName>
        <fullName evidence="3">Prolyl oligopeptidase family serine peptidase</fullName>
    </submittedName>
</protein>
<evidence type="ECO:0000313" key="4">
    <source>
        <dbReference type="Proteomes" id="UP001431217"/>
    </source>
</evidence>
<dbReference type="PANTHER" id="PTHR43037">
    <property type="entry name" value="UNNAMED PRODUCT-RELATED"/>
    <property type="match status" value="1"/>
</dbReference>
<dbReference type="Proteomes" id="UP001431217">
    <property type="component" value="Unassembled WGS sequence"/>
</dbReference>
<name>A0ABT0MK55_9GAMM</name>
<evidence type="ECO:0000259" key="2">
    <source>
        <dbReference type="Pfam" id="PF00326"/>
    </source>
</evidence>
<evidence type="ECO:0000256" key="1">
    <source>
        <dbReference type="ARBA" id="ARBA00022729"/>
    </source>
</evidence>
<sequence length="255" mass="27497">MAAALLVALAGCSRTDMQQDGGPFLAREVMVDGATHRYQVFVPKRTEANGKPPVILFLHGSGERGSDGVKPTLVGLGPYVRAHADAFPAIVVFPQAPDDQEWSDNAPLAFAALDAATGEFGGDPARTYLTGISMGGYGTWDLALMQPQRFAALVPVCGGIEPHPDRPTMAARFVQGQADPFAAAAQRLRRTPVWIFHGAKDDAVPPEQSRRMAAALKVAGASDARYTEFPDANHNSWDPAYATPELWIWLFAQRR</sequence>
<reference evidence="3 4" key="1">
    <citation type="submission" date="2022-05" db="EMBL/GenBank/DDBJ databases">
        <title>Luteimonas sp. SX5, whole genome shotgun sequencing project.</title>
        <authorList>
            <person name="Zhao G."/>
            <person name="Shen L."/>
        </authorList>
    </citation>
    <scope>NUCLEOTIDE SEQUENCE [LARGE SCALE GENOMIC DNA]</scope>
    <source>
        <strain evidence="3 4">SX5</strain>
    </source>
</reference>
<dbReference type="EMBL" id="JAMBEP010000002">
    <property type="protein sequence ID" value="MCL1635264.1"/>
    <property type="molecule type" value="Genomic_DNA"/>
</dbReference>
<dbReference type="InterPro" id="IPR029058">
    <property type="entry name" value="AB_hydrolase_fold"/>
</dbReference>
<dbReference type="PANTHER" id="PTHR43037:SF1">
    <property type="entry name" value="BLL1128 PROTEIN"/>
    <property type="match status" value="1"/>
</dbReference>
<dbReference type="InterPro" id="IPR050955">
    <property type="entry name" value="Plant_Biomass_Hydrol_Est"/>
</dbReference>
<dbReference type="Pfam" id="PF00326">
    <property type="entry name" value="Peptidase_S9"/>
    <property type="match status" value="1"/>
</dbReference>
<gene>
    <name evidence="3" type="ORF">M2650_11570</name>
</gene>
<keyword evidence="4" id="KW-1185">Reference proteome</keyword>
<feature type="domain" description="Peptidase S9 prolyl oligopeptidase catalytic" evidence="2">
    <location>
        <begin position="111"/>
        <end position="241"/>
    </location>
</feature>